<dbReference type="CDD" id="cd19760">
    <property type="entry name" value="Bbox2_TRIM4-like"/>
    <property type="match status" value="1"/>
</dbReference>
<dbReference type="InterPro" id="IPR013320">
    <property type="entry name" value="ConA-like_dom_sf"/>
</dbReference>
<dbReference type="FunFam" id="2.60.120.920:FF:000004">
    <property type="entry name" value="Butyrophilin subfamily 1 member A1"/>
    <property type="match status" value="1"/>
</dbReference>
<gene>
    <name evidence="3" type="primary">TRIM41</name>
</gene>
<dbReference type="SUPFAM" id="SSF49899">
    <property type="entry name" value="Concanavalin A-like lectins/glucanases"/>
    <property type="match status" value="1"/>
</dbReference>
<dbReference type="PROSITE" id="PS50188">
    <property type="entry name" value="B302_SPRY"/>
    <property type="match status" value="1"/>
</dbReference>
<feature type="coiled-coil region" evidence="1">
    <location>
        <begin position="361"/>
        <end position="395"/>
    </location>
</feature>
<dbReference type="SMART" id="SM00184">
    <property type="entry name" value="RING"/>
    <property type="match status" value="1"/>
</dbReference>
<feature type="compositionally biased region" description="Low complexity" evidence="2">
    <location>
        <begin position="224"/>
        <end position="238"/>
    </location>
</feature>
<protein>
    <submittedName>
        <fullName evidence="3">Tripartite motif containing 41</fullName>
    </submittedName>
</protein>
<dbReference type="SMART" id="SM00336">
    <property type="entry name" value="BBOX"/>
    <property type="match status" value="1"/>
</dbReference>
<feature type="coiled-coil region" evidence="1">
    <location>
        <begin position="310"/>
        <end position="337"/>
    </location>
</feature>
<feature type="region of interest" description="Disordered" evidence="2">
    <location>
        <begin position="220"/>
        <end position="240"/>
    </location>
</feature>
<sequence length="714" mass="80003">MAVAGEGGSMGGAGGRPNAVETLQEEAVCAICLDYFTDPVSIGCGHNFCRVCITQLWGGEEEGEGQAEYEAAGDDVGMGGEEDDVDELDDDDNVEYNEEEEEGDGDDVAEEEDDMWSEEDEDTDLWDDPGEDDMWEDEVGDELFFEEDDYDEEVMEEEDLEEEEEEPLPPPPPAAVATRPRHPPTFTCPQCRKTFPQRNFRPNLQLANMVHIIRQMHPHPQRLASPAAGTSASGRSGSVEGVAGGLEKRALCEKHQEPLKLFCEVDEHAICVVCRESRSHKHHSVVPLEEVVQDYKMKLQGHLDPLKKKLDAVLKQKSSEEEKITELKNKMKLEIKEFESDFELLHQFLIGEQVLLLHQLEERYEALLARQSSNISQLEEQGATLGRLIAEAEDKSRQDGLQLLKDIKDTFIRCESVKFQEPETVPVDVGKKYRNYFLQDVVMRKMEKVFRKVPQADVTLDPDTAHPHLSLSLDRRSVKLGDRRQDLPDNPKRFDSDYCVLGSQGFSTGRHYWEVEVGGRRGWAVGAARETARRKEKTGGPYQKREIWCVGANGKKYQALTATEQTALPPGEKLRRFGVYLDYERGTRLHCSLPSPIMLPSLPCWCSDQDPALQKHCFPPPLVSSLQSPVLSTQNHPSVHLSSSSSPQQSSCLPVLVPRSSPEPSGTRSSPEPSRVLLNLSSTLSPPFVALDIAFIRGRPKQPVVLRQMGQLPP</sequence>
<dbReference type="SMART" id="SM00449">
    <property type="entry name" value="SPRY"/>
    <property type="match status" value="1"/>
</dbReference>
<feature type="compositionally biased region" description="Acidic residues" evidence="2">
    <location>
        <begin position="154"/>
        <end position="167"/>
    </location>
</feature>
<evidence type="ECO:0000256" key="1">
    <source>
        <dbReference type="SAM" id="Coils"/>
    </source>
</evidence>
<proteinExistence type="predicted"/>
<dbReference type="Pfam" id="PF13765">
    <property type="entry name" value="PRY"/>
    <property type="match status" value="1"/>
</dbReference>
<evidence type="ECO:0000256" key="2">
    <source>
        <dbReference type="SAM" id="MobiDB-lite"/>
    </source>
</evidence>
<dbReference type="PROSITE" id="PS00518">
    <property type="entry name" value="ZF_RING_1"/>
    <property type="match status" value="1"/>
</dbReference>
<dbReference type="Ensembl" id="ENSCPBT00000034495.1">
    <property type="protein sequence ID" value="ENSCPBP00000029300.1"/>
    <property type="gene ID" value="ENSCPBG00000020652.1"/>
</dbReference>
<dbReference type="PANTHER" id="PTHR24103">
    <property type="entry name" value="E3 UBIQUITIN-PROTEIN LIGASE TRIM"/>
    <property type="match status" value="1"/>
</dbReference>
<evidence type="ECO:0000313" key="3">
    <source>
        <dbReference type="Ensembl" id="ENSCPBP00000029300.1"/>
    </source>
</evidence>
<dbReference type="AlphaFoldDB" id="A0A8C3I6V3"/>
<dbReference type="InterPro" id="IPR003877">
    <property type="entry name" value="SPRY_dom"/>
</dbReference>
<dbReference type="SMART" id="SM00589">
    <property type="entry name" value="PRY"/>
    <property type="match status" value="1"/>
</dbReference>
<dbReference type="Pfam" id="PF00643">
    <property type="entry name" value="zf-B_box"/>
    <property type="match status" value="1"/>
</dbReference>
<dbReference type="Gene3D" id="3.30.40.10">
    <property type="entry name" value="Zinc/RING finger domain, C3HC4 (zinc finger)"/>
    <property type="match status" value="1"/>
</dbReference>
<dbReference type="InterPro" id="IPR043136">
    <property type="entry name" value="B30.2/SPRY_sf"/>
</dbReference>
<feature type="compositionally biased region" description="Acidic residues" evidence="2">
    <location>
        <begin position="80"/>
        <end position="129"/>
    </location>
</feature>
<dbReference type="Pfam" id="PF15227">
    <property type="entry name" value="zf-C3HC4_4"/>
    <property type="match status" value="1"/>
</dbReference>
<name>A0A8C3I6V3_CHRPI</name>
<dbReference type="Proteomes" id="UP000694380">
    <property type="component" value="Chromosome 1"/>
</dbReference>
<keyword evidence="4" id="KW-1185">Reference proteome</keyword>
<dbReference type="Gene3D" id="3.30.160.60">
    <property type="entry name" value="Classic Zinc Finger"/>
    <property type="match status" value="1"/>
</dbReference>
<dbReference type="InterPro" id="IPR003879">
    <property type="entry name" value="Butyrophylin_SPRY"/>
</dbReference>
<feature type="region of interest" description="Disordered" evidence="2">
    <location>
        <begin position="63"/>
        <end position="129"/>
    </location>
</feature>
<keyword evidence="1" id="KW-0175">Coiled coil</keyword>
<reference evidence="3" key="1">
    <citation type="journal article" date="2015" name="Genome Biol. Evol.">
        <title>Physical Mapping and Refinement of the Painted Turtle Genome (Chrysemys picta) Inform Amniote Genome Evolution and Challenge Turtle-Bird Chromosomal Conservation.</title>
        <authorList>
            <person name="Badenhorst D."/>
            <person name="Hillier L.W."/>
            <person name="Literman R."/>
            <person name="Montiel E.E."/>
            <person name="Radhakrishnan S."/>
            <person name="Shen Y."/>
            <person name="Minx P."/>
            <person name="Janes D.E."/>
            <person name="Warren W.C."/>
            <person name="Edwards S.V."/>
            <person name="Valenzuela N."/>
        </authorList>
    </citation>
    <scope>NUCLEOTIDE SEQUENCE [LARGE SCALE GENOMIC DNA]</scope>
</reference>
<dbReference type="PRINTS" id="PR01407">
    <property type="entry name" value="BUTYPHLNCDUF"/>
</dbReference>
<reference evidence="3" key="2">
    <citation type="submission" date="2025-08" db="UniProtKB">
        <authorList>
            <consortium name="Ensembl"/>
        </authorList>
    </citation>
    <scope>IDENTIFICATION</scope>
</reference>
<dbReference type="SUPFAM" id="SSF57845">
    <property type="entry name" value="B-box zinc-binding domain"/>
    <property type="match status" value="1"/>
</dbReference>
<reference evidence="3" key="3">
    <citation type="submission" date="2025-09" db="UniProtKB">
        <authorList>
            <consortium name="Ensembl"/>
        </authorList>
    </citation>
    <scope>IDENTIFICATION</scope>
</reference>
<dbReference type="OrthoDB" id="1630758at2759"/>
<evidence type="ECO:0000313" key="4">
    <source>
        <dbReference type="Proteomes" id="UP000694380"/>
    </source>
</evidence>
<feature type="compositionally biased region" description="Polar residues" evidence="2">
    <location>
        <begin position="662"/>
        <end position="672"/>
    </location>
</feature>
<dbReference type="InterPro" id="IPR001841">
    <property type="entry name" value="Znf_RING"/>
</dbReference>
<dbReference type="InterPro" id="IPR017907">
    <property type="entry name" value="Znf_RING_CS"/>
</dbReference>
<dbReference type="InterPro" id="IPR006574">
    <property type="entry name" value="PRY"/>
</dbReference>
<dbReference type="SUPFAM" id="SSF57850">
    <property type="entry name" value="RING/U-box"/>
    <property type="match status" value="1"/>
</dbReference>
<feature type="region of interest" description="Disordered" evidence="2">
    <location>
        <begin position="628"/>
        <end position="674"/>
    </location>
</feature>
<dbReference type="InterPro" id="IPR013083">
    <property type="entry name" value="Znf_RING/FYVE/PHD"/>
</dbReference>
<dbReference type="InterPro" id="IPR001870">
    <property type="entry name" value="B30.2/SPRY"/>
</dbReference>
<organism evidence="3 4">
    <name type="scientific">Chrysemys picta bellii</name>
    <name type="common">Western painted turtle</name>
    <name type="synonym">Emys bellii</name>
    <dbReference type="NCBI Taxonomy" id="8478"/>
    <lineage>
        <taxon>Eukaryota</taxon>
        <taxon>Metazoa</taxon>
        <taxon>Chordata</taxon>
        <taxon>Craniata</taxon>
        <taxon>Vertebrata</taxon>
        <taxon>Euteleostomi</taxon>
        <taxon>Archelosauria</taxon>
        <taxon>Testudinata</taxon>
        <taxon>Testudines</taxon>
        <taxon>Cryptodira</taxon>
        <taxon>Durocryptodira</taxon>
        <taxon>Testudinoidea</taxon>
        <taxon>Emydidae</taxon>
        <taxon>Chrysemys</taxon>
    </lineage>
</organism>
<dbReference type="GO" id="GO:0008270">
    <property type="term" value="F:zinc ion binding"/>
    <property type="evidence" value="ECO:0007669"/>
    <property type="project" value="InterPro"/>
</dbReference>
<dbReference type="GeneTree" id="ENSGT00940000154294"/>
<dbReference type="InterPro" id="IPR000315">
    <property type="entry name" value="Znf_B-box"/>
</dbReference>
<dbReference type="Gene3D" id="2.60.120.920">
    <property type="match status" value="1"/>
</dbReference>
<feature type="compositionally biased region" description="Acidic residues" evidence="2">
    <location>
        <begin position="63"/>
        <end position="73"/>
    </location>
</feature>
<dbReference type="Pfam" id="PF00622">
    <property type="entry name" value="SPRY"/>
    <property type="match status" value="1"/>
</dbReference>
<dbReference type="PROSITE" id="PS50119">
    <property type="entry name" value="ZF_BBOX"/>
    <property type="match status" value="1"/>
</dbReference>
<feature type="region of interest" description="Disordered" evidence="2">
    <location>
        <begin position="154"/>
        <end position="181"/>
    </location>
</feature>
<dbReference type="InterPro" id="IPR050143">
    <property type="entry name" value="TRIM/RBCC"/>
</dbReference>
<dbReference type="PROSITE" id="PS50089">
    <property type="entry name" value="ZF_RING_2"/>
    <property type="match status" value="1"/>
</dbReference>
<feature type="compositionally biased region" description="Low complexity" evidence="2">
    <location>
        <begin position="628"/>
        <end position="656"/>
    </location>
</feature>
<accession>A0A8C3I6V3</accession>